<evidence type="ECO:0000313" key="2">
    <source>
        <dbReference type="Ensembl" id="ENSPTXP00000023092.1"/>
    </source>
</evidence>
<dbReference type="GeneTree" id="ENSGT00990000211112"/>
<dbReference type="GO" id="GO:0006952">
    <property type="term" value="P:defense response"/>
    <property type="evidence" value="ECO:0007669"/>
    <property type="project" value="InterPro"/>
</dbReference>
<reference evidence="2" key="1">
    <citation type="submission" date="2025-05" db="UniProtKB">
        <authorList>
            <consortium name="Ensembl"/>
        </authorList>
    </citation>
    <scope>IDENTIFICATION</scope>
</reference>
<dbReference type="GO" id="GO:0005576">
    <property type="term" value="C:extracellular region"/>
    <property type="evidence" value="ECO:0007669"/>
    <property type="project" value="InterPro"/>
</dbReference>
<organism evidence="2 3">
    <name type="scientific">Pseudonaja textilis</name>
    <name type="common">Eastern brown snake</name>
    <dbReference type="NCBI Taxonomy" id="8673"/>
    <lineage>
        <taxon>Eukaryota</taxon>
        <taxon>Metazoa</taxon>
        <taxon>Chordata</taxon>
        <taxon>Craniata</taxon>
        <taxon>Vertebrata</taxon>
        <taxon>Euteleostomi</taxon>
        <taxon>Lepidosauria</taxon>
        <taxon>Squamata</taxon>
        <taxon>Bifurcata</taxon>
        <taxon>Unidentata</taxon>
        <taxon>Episquamata</taxon>
        <taxon>Toxicofera</taxon>
        <taxon>Serpentes</taxon>
        <taxon>Colubroidea</taxon>
        <taxon>Elapidae</taxon>
        <taxon>Hydrophiinae</taxon>
        <taxon>Pseudonaja</taxon>
    </lineage>
</organism>
<feature type="domain" description="Beta-defensin-like" evidence="1">
    <location>
        <begin position="21"/>
        <end position="52"/>
    </location>
</feature>
<dbReference type="Ensembl" id="ENSPTXT00000023806.1">
    <property type="protein sequence ID" value="ENSPTXP00000023091.1"/>
    <property type="gene ID" value="ENSPTXG00000016002.1"/>
</dbReference>
<evidence type="ECO:0000259" key="1">
    <source>
        <dbReference type="Pfam" id="PF00711"/>
    </source>
</evidence>
<dbReference type="AlphaFoldDB" id="A0A670ZJW2"/>
<dbReference type="Pfam" id="PF00711">
    <property type="entry name" value="Defensin_beta"/>
    <property type="match status" value="1"/>
</dbReference>
<sequence>SAYCFLVLSVFDSSKNIGTGRCRRLKGVCRHTLCHPVEVYVGRCNNGMGNCCVDDAEDIRKYKQ</sequence>
<keyword evidence="3" id="KW-1185">Reference proteome</keyword>
<accession>A0A670ZJW2</accession>
<dbReference type="Ensembl" id="ENSPTXT00000023807.1">
    <property type="protein sequence ID" value="ENSPTXP00000023092.1"/>
    <property type="gene ID" value="ENSPTXG00000016003.1"/>
</dbReference>
<protein>
    <recommendedName>
        <fullName evidence="1">Beta-defensin-like domain-containing protein</fullName>
    </recommendedName>
</protein>
<dbReference type="SUPFAM" id="SSF57392">
    <property type="entry name" value="Defensin-like"/>
    <property type="match status" value="1"/>
</dbReference>
<evidence type="ECO:0000313" key="3">
    <source>
        <dbReference type="Proteomes" id="UP000472273"/>
    </source>
</evidence>
<dbReference type="InterPro" id="IPR001855">
    <property type="entry name" value="Defensin_beta-like"/>
</dbReference>
<dbReference type="Proteomes" id="UP000472273">
    <property type="component" value="Unplaced"/>
</dbReference>
<proteinExistence type="predicted"/>
<name>A0A670ZJW2_PSETE</name>